<sequence length="73" mass="8356">MDERPRAVLYDLPLGVREMVCESDDGSTVVLLNSRYNRETNQASYLHALSHVRNGDLDKELDVGQVEKERHSK</sequence>
<organism evidence="1 2">
    <name type="scientific">Acidaminococcus fermentans</name>
    <dbReference type="NCBI Taxonomy" id="905"/>
    <lineage>
        <taxon>Bacteria</taxon>
        <taxon>Bacillati</taxon>
        <taxon>Bacillota</taxon>
        <taxon>Negativicutes</taxon>
        <taxon>Acidaminococcales</taxon>
        <taxon>Acidaminococcaceae</taxon>
        <taxon>Acidaminococcus</taxon>
    </lineage>
</organism>
<dbReference type="AlphaFoldDB" id="A0A6N7VKU3"/>
<evidence type="ECO:0000313" key="2">
    <source>
        <dbReference type="Proteomes" id="UP000441455"/>
    </source>
</evidence>
<evidence type="ECO:0000313" key="1">
    <source>
        <dbReference type="EMBL" id="MSS82329.1"/>
    </source>
</evidence>
<name>A0A6N7VKU3_ACIFE</name>
<reference evidence="1 2" key="1">
    <citation type="submission" date="2019-08" db="EMBL/GenBank/DDBJ databases">
        <title>In-depth cultivation of the pig gut microbiome towards novel bacterial diversity and tailored functional studies.</title>
        <authorList>
            <person name="Wylensek D."/>
            <person name="Hitch T.C.A."/>
            <person name="Clavel T."/>
        </authorList>
    </citation>
    <scope>NUCLEOTIDE SEQUENCE [LARGE SCALE GENOMIC DNA]</scope>
    <source>
        <strain evidence="1 2">WCA-389-WT-5B</strain>
    </source>
</reference>
<gene>
    <name evidence="1" type="ORF">FX155_06955</name>
</gene>
<dbReference type="EMBL" id="VULN01000009">
    <property type="protein sequence ID" value="MSS82329.1"/>
    <property type="molecule type" value="Genomic_DNA"/>
</dbReference>
<dbReference type="Proteomes" id="UP000441455">
    <property type="component" value="Unassembled WGS sequence"/>
</dbReference>
<proteinExistence type="predicted"/>
<comment type="caution">
    <text evidence="1">The sequence shown here is derived from an EMBL/GenBank/DDBJ whole genome shotgun (WGS) entry which is preliminary data.</text>
</comment>
<dbReference type="OrthoDB" id="2065977at2"/>
<dbReference type="RefSeq" id="WP_105326138.1">
    <property type="nucleotide sequence ID" value="NZ_VULN01000009.1"/>
</dbReference>
<protein>
    <submittedName>
        <fullName evidence="1">Uncharacterized protein</fullName>
    </submittedName>
</protein>
<accession>A0A6N7VKU3</accession>